<dbReference type="InterPro" id="IPR007214">
    <property type="entry name" value="YbaK/aa-tRNA-synth-assoc-dom"/>
</dbReference>
<dbReference type="Pfam" id="PF04073">
    <property type="entry name" value="tRNA_edit"/>
    <property type="match status" value="1"/>
</dbReference>
<gene>
    <name evidence="2" type="ORF">OCK72_08170</name>
</gene>
<evidence type="ECO:0000313" key="3">
    <source>
        <dbReference type="Proteomes" id="UP001062738"/>
    </source>
</evidence>
<dbReference type="RefSeq" id="WP_265152452.1">
    <property type="nucleotide sequence ID" value="NZ_JAOXXL010000024.1"/>
</dbReference>
<sequence length="174" mass="19718">MKLKFEKLENLKELVPEVIYNFVYKNKLENKIKVAEINPDFADGQLLSENYDVPLEIELNCIIVEGKRKDEIIYSAVVVPYGKKLNTGSPMKKLLNVSKISFAPLEYVLNETKMEFGSVTPIGLPTEWYILVDEAVFNQDEVIIGGGYVKSKICVPSDIFKELPNVIISNEISK</sequence>
<feature type="domain" description="YbaK/aminoacyl-tRNA synthetase-associated" evidence="1">
    <location>
        <begin position="47"/>
        <end position="152"/>
    </location>
</feature>
<dbReference type="Proteomes" id="UP001062738">
    <property type="component" value="Unassembled WGS sequence"/>
</dbReference>
<accession>A0ABT4DKU8</accession>
<keyword evidence="3" id="KW-1185">Reference proteome</keyword>
<proteinExistence type="predicted"/>
<dbReference type="EMBL" id="JAOXXL010000024">
    <property type="protein sequence ID" value="MCY7008613.1"/>
    <property type="molecule type" value="Genomic_DNA"/>
</dbReference>
<organism evidence="2 3">
    <name type="scientific">Fusobacterium simiae</name>
    <dbReference type="NCBI Taxonomy" id="855"/>
    <lineage>
        <taxon>Bacteria</taxon>
        <taxon>Fusobacteriati</taxon>
        <taxon>Fusobacteriota</taxon>
        <taxon>Fusobacteriia</taxon>
        <taxon>Fusobacteriales</taxon>
        <taxon>Fusobacteriaceae</taxon>
        <taxon>Fusobacterium</taxon>
    </lineage>
</organism>
<comment type="caution">
    <text evidence="2">The sequence shown here is derived from an EMBL/GenBank/DDBJ whole genome shotgun (WGS) entry which is preliminary data.</text>
</comment>
<evidence type="ECO:0000259" key="1">
    <source>
        <dbReference type="Pfam" id="PF04073"/>
    </source>
</evidence>
<dbReference type="InterPro" id="IPR036754">
    <property type="entry name" value="YbaK/aa-tRNA-synt-asso_dom_sf"/>
</dbReference>
<name>A0ABT4DKU8_FUSSI</name>
<reference evidence="2" key="1">
    <citation type="submission" date="2022-09" db="EMBL/GenBank/DDBJ databases">
        <authorList>
            <person name="Zoaiter M."/>
        </authorList>
    </citation>
    <scope>NUCLEOTIDE SEQUENCE</scope>
    <source>
        <strain evidence="2">DSM 19848</strain>
    </source>
</reference>
<evidence type="ECO:0000313" key="2">
    <source>
        <dbReference type="EMBL" id="MCY7008613.1"/>
    </source>
</evidence>
<dbReference type="Gene3D" id="3.90.960.10">
    <property type="entry name" value="YbaK/aminoacyl-tRNA synthetase-associated domain"/>
    <property type="match status" value="1"/>
</dbReference>
<protein>
    <recommendedName>
        <fullName evidence="1">YbaK/aminoacyl-tRNA synthetase-associated domain-containing protein</fullName>
    </recommendedName>
</protein>
<dbReference type="SUPFAM" id="SSF55826">
    <property type="entry name" value="YbaK/ProRS associated domain"/>
    <property type="match status" value="1"/>
</dbReference>